<dbReference type="Pfam" id="PF00781">
    <property type="entry name" value="DAGK_cat"/>
    <property type="match status" value="1"/>
</dbReference>
<organism evidence="2 3">
    <name type="scientific">Ophiocordyceps australis</name>
    <dbReference type="NCBI Taxonomy" id="1399860"/>
    <lineage>
        <taxon>Eukaryota</taxon>
        <taxon>Fungi</taxon>
        <taxon>Dikarya</taxon>
        <taxon>Ascomycota</taxon>
        <taxon>Pezizomycotina</taxon>
        <taxon>Sordariomycetes</taxon>
        <taxon>Hypocreomycetidae</taxon>
        <taxon>Hypocreales</taxon>
        <taxon>Ophiocordycipitaceae</taxon>
        <taxon>Ophiocordyceps</taxon>
    </lineage>
</organism>
<dbReference type="PROSITE" id="PS50146">
    <property type="entry name" value="DAGK"/>
    <property type="match status" value="1"/>
</dbReference>
<dbReference type="PANTHER" id="PTHR12358">
    <property type="entry name" value="SPHINGOSINE KINASE"/>
    <property type="match status" value="1"/>
</dbReference>
<dbReference type="GO" id="GO:0001727">
    <property type="term" value="F:lipid kinase activity"/>
    <property type="evidence" value="ECO:0007669"/>
    <property type="project" value="TreeGrafter"/>
</dbReference>
<evidence type="ECO:0000313" key="2">
    <source>
        <dbReference type="EMBL" id="PHH65904.1"/>
    </source>
</evidence>
<proteinExistence type="predicted"/>
<evidence type="ECO:0000313" key="3">
    <source>
        <dbReference type="Proteomes" id="UP000226192"/>
    </source>
</evidence>
<dbReference type="Gene3D" id="2.60.200.40">
    <property type="match status" value="1"/>
</dbReference>
<dbReference type="InterPro" id="IPR001206">
    <property type="entry name" value="Diacylglycerol_kinase_cat_dom"/>
</dbReference>
<dbReference type="OrthoDB" id="3853857at2759"/>
<keyword evidence="3" id="KW-1185">Reference proteome</keyword>
<reference evidence="2 3" key="1">
    <citation type="submission" date="2017-06" db="EMBL/GenBank/DDBJ databases">
        <title>Ant-infecting Ophiocordyceps genomes reveal a high diversity of potential behavioral manipulation genes and a possible major role for enterotoxins.</title>
        <authorList>
            <person name="De Bekker C."/>
            <person name="Evans H.C."/>
            <person name="Brachmann A."/>
            <person name="Hughes D.P."/>
        </authorList>
    </citation>
    <scope>NUCLEOTIDE SEQUENCE [LARGE SCALE GENOMIC DNA]</scope>
    <source>
        <strain evidence="2 3">Map64</strain>
    </source>
</reference>
<dbReference type="InterPro" id="IPR050187">
    <property type="entry name" value="Lipid_Phosphate_FormReg"/>
</dbReference>
<comment type="caution">
    <text evidence="2">The sequence shown here is derived from an EMBL/GenBank/DDBJ whole genome shotgun (WGS) entry which is preliminary data.</text>
</comment>
<name>A0A2C5YG03_9HYPO</name>
<dbReference type="SUPFAM" id="SSF111331">
    <property type="entry name" value="NAD kinase/diacylglycerol kinase-like"/>
    <property type="match status" value="1"/>
</dbReference>
<dbReference type="GO" id="GO:0046512">
    <property type="term" value="P:sphingosine biosynthetic process"/>
    <property type="evidence" value="ECO:0007669"/>
    <property type="project" value="TreeGrafter"/>
</dbReference>
<dbReference type="EMBL" id="NJET01000013">
    <property type="protein sequence ID" value="PHH65904.1"/>
    <property type="molecule type" value="Genomic_DNA"/>
</dbReference>
<dbReference type="GO" id="GO:0005737">
    <property type="term" value="C:cytoplasm"/>
    <property type="evidence" value="ECO:0007669"/>
    <property type="project" value="TreeGrafter"/>
</dbReference>
<dbReference type="PANTHER" id="PTHR12358:SF108">
    <property type="entry name" value="DAGKC DOMAIN-CONTAINING PROTEIN"/>
    <property type="match status" value="1"/>
</dbReference>
<dbReference type="InterPro" id="IPR016064">
    <property type="entry name" value="NAD/diacylglycerol_kinase_sf"/>
</dbReference>
<dbReference type="AlphaFoldDB" id="A0A2C5YG03"/>
<sequence length="484" mass="53001">MSETSSAVEFHEVCHVDSRHDLLVWTTLEHGDAGQIELDKVLFILDLSKSEGATRPHFFVCCLMEKTAELAAQPFQLLLLSTDAVPHGLQAEYQLGQMPTHLCGPVDVVISTKSGLGHALAFWETVLLPLWKLVGEAFETRGQPDKVFVTQNAKSVRQFARHLHVDADQEQLSRTIILLSGDGAVVDLLNGGTRREQDDTMPVPTVALVPLGTGNALFHSLHKPVVSSSDSSYLLVALRSLFFGVAAPLPVFEASFSPGSRIVTYAEQFGKTEDEAHIVRDDAAVSSLYGAIVASYGFHASVVYESDTPEYRVYGDRRFGMVAADLVGQSHGYRAKVLIQRQGSLELEAEPDETHGYVLVTMVSNLERTFNISPASKALDGKLRLIRFGCVGGERTMDVMMKAYDGGKHVGMRWDDGNRVDYDQVQVVVVEALDDEARWRKFCIDGTIVDVPIGGSMTVAKVQGRDMLRVLVDGRVLEAPSAAE</sequence>
<accession>A0A2C5YG03</accession>
<gene>
    <name evidence="2" type="ORF">CDD81_1273</name>
</gene>
<dbReference type="GO" id="GO:0016020">
    <property type="term" value="C:membrane"/>
    <property type="evidence" value="ECO:0007669"/>
    <property type="project" value="TreeGrafter"/>
</dbReference>
<protein>
    <recommendedName>
        <fullName evidence="1">DAGKc domain-containing protein</fullName>
    </recommendedName>
</protein>
<dbReference type="InterPro" id="IPR017438">
    <property type="entry name" value="ATP-NAD_kinase_N"/>
</dbReference>
<dbReference type="Proteomes" id="UP000226192">
    <property type="component" value="Unassembled WGS sequence"/>
</dbReference>
<feature type="domain" description="DAGKc" evidence="1">
    <location>
        <begin position="101"/>
        <end position="258"/>
    </location>
</feature>
<evidence type="ECO:0000259" key="1">
    <source>
        <dbReference type="PROSITE" id="PS50146"/>
    </source>
</evidence>
<dbReference type="Gene3D" id="3.40.50.10330">
    <property type="entry name" value="Probable inorganic polyphosphate/atp-NAD kinase, domain 1"/>
    <property type="match status" value="1"/>
</dbReference>